<name>W0JQ69_9EURY</name>
<evidence type="ECO:0000256" key="2">
    <source>
        <dbReference type="SAM" id="Phobius"/>
    </source>
</evidence>
<evidence type="ECO:0000256" key="1">
    <source>
        <dbReference type="SAM" id="MobiDB-lite"/>
    </source>
</evidence>
<dbReference type="STRING" id="797299.HALLA_05985"/>
<dbReference type="Pfam" id="PF23955">
    <property type="entry name" value="DUF7284"/>
    <property type="match status" value="1"/>
</dbReference>
<evidence type="ECO:0000313" key="3">
    <source>
        <dbReference type="EMBL" id="AHG00754.1"/>
    </source>
</evidence>
<keyword evidence="2" id="KW-0812">Transmembrane</keyword>
<feature type="transmembrane region" description="Helical" evidence="2">
    <location>
        <begin position="12"/>
        <end position="33"/>
    </location>
</feature>
<dbReference type="RefSeq" id="WP_049951676.1">
    <property type="nucleotide sequence ID" value="NZ_CP007055.1"/>
</dbReference>
<dbReference type="EMBL" id="CP007055">
    <property type="protein sequence ID" value="AHG00754.1"/>
    <property type="molecule type" value="Genomic_DNA"/>
</dbReference>
<dbReference type="eggNOG" id="arCOG06291">
    <property type="taxonomic scope" value="Archaea"/>
</dbReference>
<dbReference type="GeneID" id="25144046"/>
<dbReference type="KEGG" id="hlr:HALLA_05985"/>
<dbReference type="InterPro" id="IPR055708">
    <property type="entry name" value="DUF7284"/>
</dbReference>
<keyword evidence="2" id="KW-1133">Transmembrane helix</keyword>
<dbReference type="AlphaFoldDB" id="W0JQ69"/>
<feature type="compositionally biased region" description="Low complexity" evidence="1">
    <location>
        <begin position="174"/>
        <end position="191"/>
    </location>
</feature>
<reference evidence="3 4" key="1">
    <citation type="submission" date="2014-01" db="EMBL/GenBank/DDBJ databases">
        <authorList>
            <consortium name="DOE Joint Genome Institute"/>
            <person name="Anderson I."/>
            <person name="Huntemann M."/>
            <person name="Han J."/>
            <person name="Chen A."/>
            <person name="Kyrpides N."/>
            <person name="Mavromatis K."/>
            <person name="Markowitz V."/>
            <person name="Palaniappan K."/>
            <person name="Ivanova N."/>
            <person name="Schaumberg A."/>
            <person name="Pati A."/>
            <person name="Liolios K."/>
            <person name="Nordberg H.P."/>
            <person name="Cantor M.N."/>
            <person name="Hua S.X."/>
            <person name="Woyke T."/>
        </authorList>
    </citation>
    <scope>NUCLEOTIDE SEQUENCE [LARGE SCALE GENOMIC DNA]</scope>
    <source>
        <strain evidence="3 4">XH-48</strain>
    </source>
</reference>
<sequence length="354" mass="37472">MGPAADRGVSTVVDITLALLLVSASVLLIGVALSSPDESGHEERPEQALESMSATTGTVLYDIADTNDAGVSTVESENFDPPGNRETTVSDSLYEVTTYGSSIGLLADAALANLGFDGNDRFAYGDVYEAAVDDSIRETHVASEDNVYAVATWHPYEGSSLSGTATAGKRPPSTEDVSSVSTTVTSNVPPVDSEELAREFEREETSDVGTPFVDDAEADGFDAAAIVLAESIVEGYFPLEDTQYALESSLTERSVAVYDYRQMADSVDVDVDEHVTGSSPDAAAANETLVGEIDSDDGLGAQIAADMRTGPIGEEISKIWNESPTDTVVDRLEEAFERLVSPETVDVTVQTWDP</sequence>
<feature type="region of interest" description="Disordered" evidence="1">
    <location>
        <begin position="161"/>
        <end position="213"/>
    </location>
</feature>
<proteinExistence type="predicted"/>
<dbReference type="OrthoDB" id="203217at2157"/>
<evidence type="ECO:0000313" key="4">
    <source>
        <dbReference type="Proteomes" id="UP000019024"/>
    </source>
</evidence>
<feature type="compositionally biased region" description="Basic and acidic residues" evidence="1">
    <location>
        <begin position="195"/>
        <end position="205"/>
    </location>
</feature>
<protein>
    <submittedName>
        <fullName evidence="3">Uncharacterized protein</fullName>
    </submittedName>
</protein>
<gene>
    <name evidence="3" type="ORF">HALLA_05985</name>
</gene>
<dbReference type="Proteomes" id="UP000019024">
    <property type="component" value="Chromosome"/>
</dbReference>
<keyword evidence="4" id="KW-1185">Reference proteome</keyword>
<keyword evidence="2" id="KW-0472">Membrane</keyword>
<accession>W0JQ69</accession>
<dbReference type="HOGENOM" id="CLU_777590_0_0_2"/>
<organism evidence="3 4">
    <name type="scientific">Halostagnicola larsenii XH-48</name>
    <dbReference type="NCBI Taxonomy" id="797299"/>
    <lineage>
        <taxon>Archaea</taxon>
        <taxon>Methanobacteriati</taxon>
        <taxon>Methanobacteriota</taxon>
        <taxon>Stenosarchaea group</taxon>
        <taxon>Halobacteria</taxon>
        <taxon>Halobacteriales</taxon>
        <taxon>Natrialbaceae</taxon>
        <taxon>Halostagnicola</taxon>
    </lineage>
</organism>